<dbReference type="Pfam" id="PF02683">
    <property type="entry name" value="DsbD_TM"/>
    <property type="match status" value="1"/>
</dbReference>
<comment type="caution">
    <text evidence="8">The sequence shown here is derived from an EMBL/GenBank/DDBJ whole genome shotgun (WGS) entry which is preliminary data.</text>
</comment>
<evidence type="ECO:0000256" key="5">
    <source>
        <dbReference type="ARBA" id="ARBA00023136"/>
    </source>
</evidence>
<keyword evidence="9" id="KW-1185">Reference proteome</keyword>
<dbReference type="Proteomes" id="UP000179621">
    <property type="component" value="Unassembled WGS sequence"/>
</dbReference>
<protein>
    <submittedName>
        <fullName evidence="8">Cytochrome C biogenesis protein CcdA</fullName>
    </submittedName>
</protein>
<feature type="transmembrane region" description="Helical" evidence="6">
    <location>
        <begin position="76"/>
        <end position="97"/>
    </location>
</feature>
<keyword evidence="3 6" id="KW-0812">Transmembrane</keyword>
<evidence type="ECO:0000256" key="1">
    <source>
        <dbReference type="ARBA" id="ARBA00004141"/>
    </source>
</evidence>
<name>A0ABX3C2X6_9MYCO</name>
<feature type="transmembrane region" description="Helical" evidence="6">
    <location>
        <begin position="149"/>
        <end position="173"/>
    </location>
</feature>
<evidence type="ECO:0000256" key="4">
    <source>
        <dbReference type="ARBA" id="ARBA00022989"/>
    </source>
</evidence>
<keyword evidence="4 6" id="KW-1133">Transmembrane helix</keyword>
<accession>A0ABX3C2X6</accession>
<feature type="transmembrane region" description="Helical" evidence="6">
    <location>
        <begin position="194"/>
        <end position="216"/>
    </location>
</feature>
<reference evidence="8 9" key="1">
    <citation type="submission" date="2016-10" db="EMBL/GenBank/DDBJ databases">
        <title>Evaluation of Human, Animal and Environmental Mycobacterium chelonae Isolates by Core Genome Phylogenomic Analysis, Targeted Gene Comparison, and Anti-microbial Susceptibility Patterns: A Tale of Mistaken Identities.</title>
        <authorList>
            <person name="Fogelson S.B."/>
            <person name="Camus A.C."/>
            <person name="Lorenz W."/>
            <person name="Vasireddy R."/>
            <person name="Vasireddy S."/>
            <person name="Smith T."/>
            <person name="Brown-Elliott B.A."/>
            <person name="Wallace R.J.Jr."/>
            <person name="Hasan N.A."/>
            <person name="Reischl U."/>
            <person name="Sanchez S."/>
        </authorList>
    </citation>
    <scope>NUCLEOTIDE SEQUENCE [LARGE SCALE GENOMIC DNA]</scope>
    <source>
        <strain evidence="8 9">8528</strain>
    </source>
</reference>
<dbReference type="PANTHER" id="PTHR31272:SF4">
    <property type="entry name" value="CYTOCHROME C-TYPE BIOGENESIS PROTEIN HI_1454-RELATED"/>
    <property type="match status" value="1"/>
</dbReference>
<evidence type="ECO:0000313" key="9">
    <source>
        <dbReference type="Proteomes" id="UP000179621"/>
    </source>
</evidence>
<dbReference type="InterPro" id="IPR051790">
    <property type="entry name" value="Cytochrome_c-biogenesis_DsbD"/>
</dbReference>
<sequence>MIDVGVLGALLGGVLTLVSPCSAMLLPSFFAYSFDRTGLLLRRTALFYLGMLTVLVPLGAGVGAIGALLTEYRSQVTTAGGLLMIVLGVAIIAGFGFRVGPAARAAARLDLSSGLSVLMLGTVYALAGFCSGPILGSVLTVAAIGSSPIYGALLMSLYSLGMAAPLFVLAYAWGRLGLSDRRWIRGREIRIGRFRTHSTNLVSGAMFIVIGAFFVATDGTVTLGGITGSDTQFDIQARLQDLTSGLPNAAVALVIACAAFAVVLVRLLRHRTDATSGTSDRPREDTDERA</sequence>
<proteinExistence type="inferred from homology"/>
<dbReference type="PANTHER" id="PTHR31272">
    <property type="entry name" value="CYTOCHROME C-TYPE BIOGENESIS PROTEIN HI_1454-RELATED"/>
    <property type="match status" value="1"/>
</dbReference>
<comment type="similarity">
    <text evidence="2">Belongs to the DsbD family.</text>
</comment>
<dbReference type="RefSeq" id="WP_070911951.1">
    <property type="nucleotide sequence ID" value="NZ_MLIC01000004.1"/>
</dbReference>
<evidence type="ECO:0000313" key="8">
    <source>
        <dbReference type="EMBL" id="OHU11456.1"/>
    </source>
</evidence>
<evidence type="ECO:0000256" key="2">
    <source>
        <dbReference type="ARBA" id="ARBA00006143"/>
    </source>
</evidence>
<feature type="domain" description="Cytochrome C biogenesis protein transmembrane" evidence="7">
    <location>
        <begin position="8"/>
        <end position="176"/>
    </location>
</feature>
<feature type="transmembrane region" description="Helical" evidence="6">
    <location>
        <begin position="117"/>
        <end position="143"/>
    </location>
</feature>
<feature type="transmembrane region" description="Helical" evidence="6">
    <location>
        <begin position="6"/>
        <end position="34"/>
    </location>
</feature>
<dbReference type="InterPro" id="IPR003834">
    <property type="entry name" value="Cyt_c_assmbl_TM_dom"/>
</dbReference>
<feature type="transmembrane region" description="Helical" evidence="6">
    <location>
        <begin position="46"/>
        <end position="70"/>
    </location>
</feature>
<gene>
    <name evidence="8" type="ORF">BKG73_09105</name>
</gene>
<keyword evidence="5 6" id="KW-0472">Membrane</keyword>
<evidence type="ECO:0000256" key="6">
    <source>
        <dbReference type="SAM" id="Phobius"/>
    </source>
</evidence>
<comment type="subcellular location">
    <subcellularLocation>
        <location evidence="1">Membrane</location>
        <topology evidence="1">Multi-pass membrane protein</topology>
    </subcellularLocation>
</comment>
<organism evidence="8 9">
    <name type="scientific">Mycobacteroides saopaulense</name>
    <dbReference type="NCBI Taxonomy" id="1578165"/>
    <lineage>
        <taxon>Bacteria</taxon>
        <taxon>Bacillati</taxon>
        <taxon>Actinomycetota</taxon>
        <taxon>Actinomycetes</taxon>
        <taxon>Mycobacteriales</taxon>
        <taxon>Mycobacteriaceae</taxon>
        <taxon>Mycobacteroides</taxon>
    </lineage>
</organism>
<dbReference type="EMBL" id="MLIH01000009">
    <property type="protein sequence ID" value="OHU11456.1"/>
    <property type="molecule type" value="Genomic_DNA"/>
</dbReference>
<evidence type="ECO:0000256" key="3">
    <source>
        <dbReference type="ARBA" id="ARBA00022692"/>
    </source>
</evidence>
<feature type="transmembrane region" description="Helical" evidence="6">
    <location>
        <begin position="249"/>
        <end position="268"/>
    </location>
</feature>
<evidence type="ECO:0000259" key="7">
    <source>
        <dbReference type="Pfam" id="PF02683"/>
    </source>
</evidence>